<dbReference type="SFLD" id="SFLDG01144">
    <property type="entry name" value="C2.B.4:_PGP_Like"/>
    <property type="match status" value="1"/>
</dbReference>
<dbReference type="Pfam" id="PF08282">
    <property type="entry name" value="Hydrolase_3"/>
    <property type="match status" value="1"/>
</dbReference>
<dbReference type="SUPFAM" id="SSF56784">
    <property type="entry name" value="HAD-like"/>
    <property type="match status" value="1"/>
</dbReference>
<gene>
    <name evidence="1" type="ORF">VPR01S_08_02030</name>
</gene>
<dbReference type="eggNOG" id="COG0561">
    <property type="taxonomic scope" value="Bacteria"/>
</dbReference>
<keyword evidence="2" id="KW-1185">Reference proteome</keyword>
<dbReference type="SFLD" id="SFLDG01140">
    <property type="entry name" value="C2.B:_Phosphomannomutase_and_P"/>
    <property type="match status" value="1"/>
</dbReference>
<dbReference type="Proteomes" id="UP000016570">
    <property type="component" value="Unassembled WGS sequence"/>
</dbReference>
<dbReference type="InterPro" id="IPR036412">
    <property type="entry name" value="HAD-like_sf"/>
</dbReference>
<name>U3A1P8_VIBPR</name>
<dbReference type="InterPro" id="IPR023214">
    <property type="entry name" value="HAD_sf"/>
</dbReference>
<dbReference type="InterPro" id="IPR000150">
    <property type="entry name" value="Cof"/>
</dbReference>
<dbReference type="PROSITE" id="PS01228">
    <property type="entry name" value="COF_1"/>
    <property type="match status" value="1"/>
</dbReference>
<dbReference type="Gene3D" id="3.40.50.1000">
    <property type="entry name" value="HAD superfamily/HAD-like"/>
    <property type="match status" value="1"/>
</dbReference>
<reference evidence="1 2" key="1">
    <citation type="submission" date="2013-09" db="EMBL/GenBank/DDBJ databases">
        <title>Whole genome shotgun sequence of Vibrio proteolyticus NBRC 13287.</title>
        <authorList>
            <person name="Isaki S."/>
            <person name="Hosoyama A."/>
            <person name="Numata M."/>
            <person name="Hashimoto M."/>
            <person name="Hosoyama Y."/>
            <person name="Tsuchikane K."/>
            <person name="Noguchi M."/>
            <person name="Hirakata S."/>
            <person name="Ichikawa N."/>
            <person name="Ohji S."/>
            <person name="Yamazoe A."/>
            <person name="Fujita N."/>
        </authorList>
    </citation>
    <scope>NUCLEOTIDE SEQUENCE [LARGE SCALE GENOMIC DNA]</scope>
    <source>
        <strain evidence="1 2">NBRC 13287</strain>
    </source>
</reference>
<dbReference type="GO" id="GO:0000287">
    <property type="term" value="F:magnesium ion binding"/>
    <property type="evidence" value="ECO:0007669"/>
    <property type="project" value="UniProtKB-ARBA"/>
</dbReference>
<dbReference type="GO" id="GO:0016791">
    <property type="term" value="F:phosphatase activity"/>
    <property type="evidence" value="ECO:0007669"/>
    <property type="project" value="TreeGrafter"/>
</dbReference>
<dbReference type="EMBL" id="BATJ01000008">
    <property type="protein sequence ID" value="GAD67620.1"/>
    <property type="molecule type" value="Genomic_DNA"/>
</dbReference>
<dbReference type="PROSITE" id="PS01229">
    <property type="entry name" value="COF_2"/>
    <property type="match status" value="1"/>
</dbReference>
<evidence type="ECO:0000313" key="2">
    <source>
        <dbReference type="Proteomes" id="UP000016570"/>
    </source>
</evidence>
<dbReference type="RefSeq" id="WP_021705591.1">
    <property type="nucleotide sequence ID" value="NZ_BATJ01000008.1"/>
</dbReference>
<dbReference type="NCBIfam" id="TIGR01484">
    <property type="entry name" value="HAD-SF-IIB"/>
    <property type="match status" value="1"/>
</dbReference>
<dbReference type="SFLD" id="SFLDS00003">
    <property type="entry name" value="Haloacid_Dehalogenase"/>
    <property type="match status" value="1"/>
</dbReference>
<dbReference type="CDD" id="cd07516">
    <property type="entry name" value="HAD_Pase"/>
    <property type="match status" value="1"/>
</dbReference>
<dbReference type="GO" id="GO:0005829">
    <property type="term" value="C:cytosol"/>
    <property type="evidence" value="ECO:0007669"/>
    <property type="project" value="TreeGrafter"/>
</dbReference>
<dbReference type="Gene3D" id="3.30.1240.10">
    <property type="match status" value="1"/>
</dbReference>
<evidence type="ECO:0000313" key="1">
    <source>
        <dbReference type="EMBL" id="GAD67620.1"/>
    </source>
</evidence>
<organism evidence="1 2">
    <name type="scientific">Vibrio proteolyticus NBRC 13287</name>
    <dbReference type="NCBI Taxonomy" id="1219065"/>
    <lineage>
        <taxon>Bacteria</taxon>
        <taxon>Pseudomonadati</taxon>
        <taxon>Pseudomonadota</taxon>
        <taxon>Gammaproteobacteria</taxon>
        <taxon>Vibrionales</taxon>
        <taxon>Vibrionaceae</taxon>
        <taxon>Vibrio</taxon>
    </lineage>
</organism>
<comment type="caution">
    <text evidence="1">The sequence shown here is derived from an EMBL/GenBank/DDBJ whole genome shotgun (WGS) entry which is preliminary data.</text>
</comment>
<dbReference type="PANTHER" id="PTHR10000">
    <property type="entry name" value="PHOSPHOSERINE PHOSPHATASE"/>
    <property type="match status" value="1"/>
</dbReference>
<dbReference type="InterPro" id="IPR006379">
    <property type="entry name" value="HAD-SF_hydro_IIB"/>
</dbReference>
<dbReference type="PANTHER" id="PTHR10000:SF8">
    <property type="entry name" value="HAD SUPERFAMILY HYDROLASE-LIKE, TYPE 3"/>
    <property type="match status" value="1"/>
</dbReference>
<dbReference type="NCBIfam" id="TIGR00099">
    <property type="entry name" value="Cof-subfamily"/>
    <property type="match status" value="1"/>
</dbReference>
<accession>U3A1P8</accession>
<dbReference type="STRING" id="1219065.VPR01S_08_02030"/>
<sequence>MFKLIALDMDGTLLNSQKAISPRTKDAIAKARAAGVKVVLASGRPLEGMQDKLDELGISGDNEFVLFYNGSMVKELGSGAIIHQKIIDGRAAKQVAKLAQELGLNTHAFSQIHGLITPKTSEYTQVEASINGLPVTEIDFDTLEDDHPIVKAMIVAAPDKLTAAIKTLPQELHQDFTIVQSAPFFLEFLNTGSNKGVGIQAIAEHLGIRSEEVICMGDAENDHHMLRYAGLGVAMANAMEETKAIADYITLSNDDDGVAYVIEKFVLNI</sequence>
<protein>
    <submittedName>
        <fullName evidence="1">Putative phosphatase</fullName>
    </submittedName>
</protein>
<dbReference type="AlphaFoldDB" id="U3A1P8"/>
<proteinExistence type="predicted"/>